<keyword evidence="1" id="KW-1133">Transmembrane helix</keyword>
<evidence type="ECO:0000256" key="1">
    <source>
        <dbReference type="SAM" id="Phobius"/>
    </source>
</evidence>
<keyword evidence="3" id="KW-1185">Reference proteome</keyword>
<evidence type="ECO:0000313" key="3">
    <source>
        <dbReference type="Proteomes" id="UP000268727"/>
    </source>
</evidence>
<evidence type="ECO:0000313" key="2">
    <source>
        <dbReference type="EMBL" id="ROP41032.1"/>
    </source>
</evidence>
<dbReference type="EMBL" id="RJKM01000001">
    <property type="protein sequence ID" value="ROP41032.1"/>
    <property type="molecule type" value="Genomic_DNA"/>
</dbReference>
<organism evidence="2 3">
    <name type="scientific">Saccharothrix texasensis</name>
    <dbReference type="NCBI Taxonomy" id="103734"/>
    <lineage>
        <taxon>Bacteria</taxon>
        <taxon>Bacillati</taxon>
        <taxon>Actinomycetota</taxon>
        <taxon>Actinomycetes</taxon>
        <taxon>Pseudonocardiales</taxon>
        <taxon>Pseudonocardiaceae</taxon>
        <taxon>Saccharothrix</taxon>
    </lineage>
</organism>
<accession>A0A3N1HFF3</accession>
<dbReference type="Proteomes" id="UP000268727">
    <property type="component" value="Unassembled WGS sequence"/>
</dbReference>
<reference evidence="2 3" key="1">
    <citation type="submission" date="2018-11" db="EMBL/GenBank/DDBJ databases">
        <title>Sequencing the genomes of 1000 actinobacteria strains.</title>
        <authorList>
            <person name="Klenk H.-P."/>
        </authorList>
    </citation>
    <scope>NUCLEOTIDE SEQUENCE [LARGE SCALE GENOMIC DNA]</scope>
    <source>
        <strain evidence="2 3">DSM 44231</strain>
    </source>
</reference>
<comment type="caution">
    <text evidence="2">The sequence shown here is derived from an EMBL/GenBank/DDBJ whole genome shotgun (WGS) entry which is preliminary data.</text>
</comment>
<dbReference type="RefSeq" id="WP_123746227.1">
    <property type="nucleotide sequence ID" value="NZ_RJKM01000001.1"/>
</dbReference>
<protein>
    <submittedName>
        <fullName evidence="2">Uncharacterized protein</fullName>
    </submittedName>
</protein>
<feature type="transmembrane region" description="Helical" evidence="1">
    <location>
        <begin position="20"/>
        <end position="39"/>
    </location>
</feature>
<proteinExistence type="predicted"/>
<keyword evidence="1" id="KW-0812">Transmembrane</keyword>
<dbReference type="AlphaFoldDB" id="A0A3N1HFF3"/>
<keyword evidence="1" id="KW-0472">Membrane</keyword>
<name>A0A3N1HFF3_9PSEU</name>
<gene>
    <name evidence="2" type="ORF">EDD40_6455</name>
</gene>
<sequence>MTARDQSIGRAANRYVSFQVVAGVVGLIVFLILLFAFFVPTMSSVQDRIPPEPPGFHEPRTAFP</sequence>